<comment type="caution">
    <text evidence="1">The sequence shown here is derived from an EMBL/GenBank/DDBJ whole genome shotgun (WGS) entry which is preliminary data.</text>
</comment>
<evidence type="ECO:0000313" key="2">
    <source>
        <dbReference type="Proteomes" id="UP001154282"/>
    </source>
</evidence>
<dbReference type="Proteomes" id="UP001154282">
    <property type="component" value="Unassembled WGS sequence"/>
</dbReference>
<dbReference type="EMBL" id="CAMGYJ010000009">
    <property type="protein sequence ID" value="CAI0472439.1"/>
    <property type="molecule type" value="Genomic_DNA"/>
</dbReference>
<accession>A0AAV0PN03</accession>
<keyword evidence="2" id="KW-1185">Reference proteome</keyword>
<proteinExistence type="predicted"/>
<gene>
    <name evidence="1" type="ORF">LITE_LOCUS39269</name>
</gene>
<sequence length="14" mass="1778">MEKQRMTRKLLLKC</sequence>
<protein>
    <submittedName>
        <fullName evidence="1">Uncharacterized protein</fullName>
    </submittedName>
</protein>
<evidence type="ECO:0000313" key="1">
    <source>
        <dbReference type="EMBL" id="CAI0472439.1"/>
    </source>
</evidence>
<reference evidence="1" key="1">
    <citation type="submission" date="2022-08" db="EMBL/GenBank/DDBJ databases">
        <authorList>
            <person name="Gutierrez-Valencia J."/>
        </authorList>
    </citation>
    <scope>NUCLEOTIDE SEQUENCE</scope>
</reference>
<organism evidence="1 2">
    <name type="scientific">Linum tenue</name>
    <dbReference type="NCBI Taxonomy" id="586396"/>
    <lineage>
        <taxon>Eukaryota</taxon>
        <taxon>Viridiplantae</taxon>
        <taxon>Streptophyta</taxon>
        <taxon>Embryophyta</taxon>
        <taxon>Tracheophyta</taxon>
        <taxon>Spermatophyta</taxon>
        <taxon>Magnoliopsida</taxon>
        <taxon>eudicotyledons</taxon>
        <taxon>Gunneridae</taxon>
        <taxon>Pentapetalae</taxon>
        <taxon>rosids</taxon>
        <taxon>fabids</taxon>
        <taxon>Malpighiales</taxon>
        <taxon>Linaceae</taxon>
        <taxon>Linum</taxon>
    </lineage>
</organism>
<name>A0AAV0PN03_9ROSI</name>